<evidence type="ECO:0000256" key="2">
    <source>
        <dbReference type="SAM" id="MobiDB-lite"/>
    </source>
</evidence>
<sequence length="359" mass="38036">MRSRSRSLAVLIAATALTGLAATGPALAEPDPAGTPTPAPSEGQSSGDALDPNAAVEGTSALASSLVPYSAEELASATAAEVPTDYTDAPAPARTATIEEAEGYSPPSTTTATAQPYGIESLTKFSTSRVWGTHGKLPASTIGKLYYTGTDGKKYYCSASVIAAANHNTIWTAGHCVTDGKGHWYSRFQFKPDYFKGTAPYGSWTGKSWAAPTRYFKNKDSKYDMAAIALYARPGNVRLGDMVGWQGYKFGDGFLDRTWSDVRNFGYPQDTHPARTGITGEDLRYCVSNAVTVGLNQAVNCDMGHGASGGPWIYDMPLSRGWGYIIGLNSYHTSPGVAIEYSPSLGNAAINVHKLVQAK</sequence>
<keyword evidence="5" id="KW-1185">Reference proteome</keyword>
<protein>
    <recommendedName>
        <fullName evidence="6">Serine protease</fullName>
    </recommendedName>
</protein>
<dbReference type="AlphaFoldDB" id="A0A3A4AAS1"/>
<dbReference type="Proteomes" id="UP000265768">
    <property type="component" value="Unassembled WGS sequence"/>
</dbReference>
<dbReference type="InterPro" id="IPR050966">
    <property type="entry name" value="Glutamyl_endopeptidase"/>
</dbReference>
<comment type="caution">
    <text evidence="4">The sequence shown here is derived from an EMBL/GenBank/DDBJ whole genome shotgun (WGS) entry which is preliminary data.</text>
</comment>
<dbReference type="SUPFAM" id="SSF50494">
    <property type="entry name" value="Trypsin-like serine proteases"/>
    <property type="match status" value="1"/>
</dbReference>
<evidence type="ECO:0008006" key="6">
    <source>
        <dbReference type="Google" id="ProtNLM"/>
    </source>
</evidence>
<reference evidence="4 5" key="1">
    <citation type="submission" date="2018-09" db="EMBL/GenBank/DDBJ databases">
        <title>YIM 75507 draft genome.</title>
        <authorList>
            <person name="Tang S."/>
            <person name="Feng Y."/>
        </authorList>
    </citation>
    <scope>NUCLEOTIDE SEQUENCE [LARGE SCALE GENOMIC DNA]</scope>
    <source>
        <strain evidence="4 5">YIM 75507</strain>
    </source>
</reference>
<dbReference type="RefSeq" id="WP_119930976.1">
    <property type="nucleotide sequence ID" value="NZ_QZEY01000022.1"/>
</dbReference>
<keyword evidence="1 3" id="KW-0732">Signal</keyword>
<feature type="chain" id="PRO_5017315730" description="Serine protease" evidence="3">
    <location>
        <begin position="29"/>
        <end position="359"/>
    </location>
</feature>
<name>A0A3A4AAS1_9ACTN</name>
<proteinExistence type="predicted"/>
<evidence type="ECO:0000256" key="1">
    <source>
        <dbReference type="ARBA" id="ARBA00022729"/>
    </source>
</evidence>
<feature type="region of interest" description="Disordered" evidence="2">
    <location>
        <begin position="24"/>
        <end position="53"/>
    </location>
</feature>
<dbReference type="Gene3D" id="2.40.10.10">
    <property type="entry name" value="Trypsin-like serine proteases"/>
    <property type="match status" value="2"/>
</dbReference>
<feature type="signal peptide" evidence="3">
    <location>
        <begin position="1"/>
        <end position="28"/>
    </location>
</feature>
<evidence type="ECO:0000313" key="5">
    <source>
        <dbReference type="Proteomes" id="UP000265768"/>
    </source>
</evidence>
<dbReference type="InterPro" id="IPR043504">
    <property type="entry name" value="Peptidase_S1_PA_chymotrypsin"/>
</dbReference>
<organism evidence="4 5">
    <name type="scientific">Bailinhaonella thermotolerans</name>
    <dbReference type="NCBI Taxonomy" id="1070861"/>
    <lineage>
        <taxon>Bacteria</taxon>
        <taxon>Bacillati</taxon>
        <taxon>Actinomycetota</taxon>
        <taxon>Actinomycetes</taxon>
        <taxon>Streptosporangiales</taxon>
        <taxon>Streptosporangiaceae</taxon>
        <taxon>Bailinhaonella</taxon>
    </lineage>
</organism>
<dbReference type="OrthoDB" id="5121599at2"/>
<evidence type="ECO:0000313" key="4">
    <source>
        <dbReference type="EMBL" id="RJL22518.1"/>
    </source>
</evidence>
<dbReference type="PANTHER" id="PTHR15462">
    <property type="entry name" value="SERINE PROTEASE"/>
    <property type="match status" value="1"/>
</dbReference>
<evidence type="ECO:0000256" key="3">
    <source>
        <dbReference type="SAM" id="SignalP"/>
    </source>
</evidence>
<accession>A0A3A4AAS1</accession>
<gene>
    <name evidence="4" type="ORF">D5H75_35460</name>
</gene>
<dbReference type="InterPro" id="IPR009003">
    <property type="entry name" value="Peptidase_S1_PA"/>
</dbReference>
<dbReference type="EMBL" id="QZEY01000022">
    <property type="protein sequence ID" value="RJL22518.1"/>
    <property type="molecule type" value="Genomic_DNA"/>
</dbReference>